<feature type="compositionally biased region" description="Polar residues" evidence="1">
    <location>
        <begin position="54"/>
        <end position="75"/>
    </location>
</feature>
<accession>A0A286UD58</accession>
<feature type="compositionally biased region" description="Polar residues" evidence="1">
    <location>
        <begin position="94"/>
        <end position="109"/>
    </location>
</feature>
<evidence type="ECO:0000256" key="1">
    <source>
        <dbReference type="SAM" id="MobiDB-lite"/>
    </source>
</evidence>
<comment type="caution">
    <text evidence="2">The sequence shown here is derived from an EMBL/GenBank/DDBJ whole genome shotgun (WGS) entry which is preliminary data.</text>
</comment>
<feature type="compositionally biased region" description="Low complexity" evidence="1">
    <location>
        <begin position="40"/>
        <end position="51"/>
    </location>
</feature>
<organism evidence="2 3">
    <name type="scientific">Pyrrhoderma noxium</name>
    <dbReference type="NCBI Taxonomy" id="2282107"/>
    <lineage>
        <taxon>Eukaryota</taxon>
        <taxon>Fungi</taxon>
        <taxon>Dikarya</taxon>
        <taxon>Basidiomycota</taxon>
        <taxon>Agaricomycotina</taxon>
        <taxon>Agaricomycetes</taxon>
        <taxon>Hymenochaetales</taxon>
        <taxon>Hymenochaetaceae</taxon>
        <taxon>Pyrrhoderma</taxon>
    </lineage>
</organism>
<feature type="region of interest" description="Disordered" evidence="1">
    <location>
        <begin position="1"/>
        <end position="109"/>
    </location>
</feature>
<sequence length="371" mass="42043">MASPDKLHHFGFPLPPVHHSSTQRPPIQRPPTRRPPTQHPPTQHLPTQQPTVKRANSFSTLPRSPLRSATASSFSLVRERKNASPPIVMRPKTSHSSNRALTPTPTFSLLPMSSPTTSVNGHALGKISAFPGSLQKVINELHAWSEVIEKNKQGLNNKIRDIIDTKKKRQSEKGSQSPEKNKSPKRFFLKVGRSDHKTRLDQLSNELNLSKIKIECEIKKGTIIDRLAGVLELLRDDKPSQNPDDPVGIEEAARIIIHIYELKLVFEIIDTYIKRRAKHLQENSCEDEYWEETQLIQSTSASIQTKIHSVDGLISKLETESRGDDVIIQISKFLEGPNDVTPSKKRAHEDWFNKTVLPVRDEFKKRTCSLY</sequence>
<dbReference type="AlphaFoldDB" id="A0A286UD58"/>
<evidence type="ECO:0000313" key="2">
    <source>
        <dbReference type="EMBL" id="PAV17552.1"/>
    </source>
</evidence>
<feature type="region of interest" description="Disordered" evidence="1">
    <location>
        <begin position="159"/>
        <end position="186"/>
    </location>
</feature>
<proteinExistence type="predicted"/>
<keyword evidence="3" id="KW-1185">Reference proteome</keyword>
<feature type="compositionally biased region" description="Pro residues" evidence="1">
    <location>
        <begin position="27"/>
        <end position="39"/>
    </location>
</feature>
<gene>
    <name evidence="2" type="ORF">PNOK_0761700</name>
</gene>
<reference evidence="2 3" key="1">
    <citation type="journal article" date="2017" name="Mol. Ecol.">
        <title>Comparative and population genomic landscape of Phellinus noxius: A hypervariable fungus causing root rot in trees.</title>
        <authorList>
            <person name="Chung C.L."/>
            <person name="Lee T.J."/>
            <person name="Akiba M."/>
            <person name="Lee H.H."/>
            <person name="Kuo T.H."/>
            <person name="Liu D."/>
            <person name="Ke H.M."/>
            <person name="Yokoi T."/>
            <person name="Roa M.B."/>
            <person name="Lu M.J."/>
            <person name="Chang Y.Y."/>
            <person name="Ann P.J."/>
            <person name="Tsai J.N."/>
            <person name="Chen C.Y."/>
            <person name="Tzean S.S."/>
            <person name="Ota Y."/>
            <person name="Hattori T."/>
            <person name="Sahashi N."/>
            <person name="Liou R.F."/>
            <person name="Kikuchi T."/>
            <person name="Tsai I.J."/>
        </authorList>
    </citation>
    <scope>NUCLEOTIDE SEQUENCE [LARGE SCALE GENOMIC DNA]</scope>
    <source>
        <strain evidence="2 3">FFPRI411160</strain>
    </source>
</reference>
<dbReference type="InParanoid" id="A0A286UD58"/>
<protein>
    <submittedName>
        <fullName evidence="2">Uncharacterized protein</fullName>
    </submittedName>
</protein>
<evidence type="ECO:0000313" key="3">
    <source>
        <dbReference type="Proteomes" id="UP000217199"/>
    </source>
</evidence>
<dbReference type="EMBL" id="NBII01000007">
    <property type="protein sequence ID" value="PAV17552.1"/>
    <property type="molecule type" value="Genomic_DNA"/>
</dbReference>
<dbReference type="Proteomes" id="UP000217199">
    <property type="component" value="Unassembled WGS sequence"/>
</dbReference>
<name>A0A286UD58_9AGAM</name>